<evidence type="ECO:0000259" key="5">
    <source>
        <dbReference type="Pfam" id="PF12656"/>
    </source>
</evidence>
<keyword evidence="7" id="KW-1185">Reference proteome</keyword>
<dbReference type="Pfam" id="PF12656">
    <property type="entry name" value="G-patch_2"/>
    <property type="match status" value="1"/>
</dbReference>
<dbReference type="InterPro" id="IPR026822">
    <property type="entry name" value="Spp2/MOS2_G-patch"/>
</dbReference>
<dbReference type="EMBL" id="JANBVO010000005">
    <property type="protein sequence ID" value="KAJ9152080.1"/>
    <property type="molecule type" value="Genomic_DNA"/>
</dbReference>
<comment type="subcellular location">
    <subcellularLocation>
        <location evidence="1">Nucleus</location>
    </subcellularLocation>
</comment>
<feature type="region of interest" description="Disordered" evidence="4">
    <location>
        <begin position="224"/>
        <end position="324"/>
    </location>
</feature>
<protein>
    <recommendedName>
        <fullName evidence="5">Spp2/MOS2 G-patch domain-containing protein</fullName>
    </recommendedName>
</protein>
<feature type="compositionally biased region" description="Basic and acidic residues" evidence="4">
    <location>
        <begin position="82"/>
        <end position="122"/>
    </location>
</feature>
<sequence length="324" mass="37089">MSEGGQSRVAIKFGTSLSNGSSKKASRPPLPSTLGKRQRTHFGADSESEEDDASAGKHQSITGFGANGAETEDDRRRHQSRRDRDYKTDRRRGDGRDCSRESRYRRDSETKEVDLPDEEKPIRWGLTVTKRSTKDRAEAANGDASEPNAPDQGENHEKKVAKNADEEALDALLEKSEDGASKRRPLIPRSESDAYQEAAREAPDVDKLDVYEDYPVDGFGASLLRGQGWDGQMRGPKIKEVQRRPNQMGLGAKKLKGEEDLGGWNQKGGKERRPRLDEYKREKEKERSRREERHRDSYRREREREGDRERDRGGSHRRHERDYR</sequence>
<gene>
    <name evidence="6" type="ORF">NKR23_g2848</name>
</gene>
<dbReference type="Proteomes" id="UP001174694">
    <property type="component" value="Unassembled WGS sequence"/>
</dbReference>
<dbReference type="GO" id="GO:0005634">
    <property type="term" value="C:nucleus"/>
    <property type="evidence" value="ECO:0007669"/>
    <property type="project" value="UniProtKB-SubCell"/>
</dbReference>
<evidence type="ECO:0000256" key="4">
    <source>
        <dbReference type="SAM" id="MobiDB-lite"/>
    </source>
</evidence>
<organism evidence="6 7">
    <name type="scientific">Pleurostoma richardsiae</name>
    <dbReference type="NCBI Taxonomy" id="41990"/>
    <lineage>
        <taxon>Eukaryota</taxon>
        <taxon>Fungi</taxon>
        <taxon>Dikarya</taxon>
        <taxon>Ascomycota</taxon>
        <taxon>Pezizomycotina</taxon>
        <taxon>Sordariomycetes</taxon>
        <taxon>Sordariomycetidae</taxon>
        <taxon>Calosphaeriales</taxon>
        <taxon>Pleurostomataceae</taxon>
        <taxon>Pleurostoma</taxon>
    </lineage>
</organism>
<evidence type="ECO:0000256" key="1">
    <source>
        <dbReference type="ARBA" id="ARBA00004123"/>
    </source>
</evidence>
<proteinExistence type="inferred from homology"/>
<feature type="compositionally biased region" description="Basic and acidic residues" evidence="4">
    <location>
        <begin position="268"/>
        <end position="324"/>
    </location>
</feature>
<name>A0AA38RPU5_9PEZI</name>
<feature type="compositionally biased region" description="Basic and acidic residues" evidence="4">
    <location>
        <begin position="198"/>
        <end position="210"/>
    </location>
</feature>
<evidence type="ECO:0000256" key="2">
    <source>
        <dbReference type="ARBA" id="ARBA00008576"/>
    </source>
</evidence>
<feature type="compositionally biased region" description="Basic and acidic residues" evidence="4">
    <location>
        <begin position="153"/>
        <end position="165"/>
    </location>
</feature>
<feature type="region of interest" description="Disordered" evidence="4">
    <location>
        <begin position="1"/>
        <end position="210"/>
    </location>
</feature>
<reference evidence="6" key="1">
    <citation type="submission" date="2022-07" db="EMBL/GenBank/DDBJ databases">
        <title>Fungi with potential for degradation of polypropylene.</title>
        <authorList>
            <person name="Gostincar C."/>
        </authorList>
    </citation>
    <scope>NUCLEOTIDE SEQUENCE</scope>
    <source>
        <strain evidence="6">EXF-13308</strain>
    </source>
</reference>
<dbReference type="AlphaFoldDB" id="A0AA38RPU5"/>
<comment type="similarity">
    <text evidence="2">Belongs to the SPP2 family.</text>
</comment>
<evidence type="ECO:0000313" key="6">
    <source>
        <dbReference type="EMBL" id="KAJ9152080.1"/>
    </source>
</evidence>
<feature type="compositionally biased region" description="Basic and acidic residues" evidence="4">
    <location>
        <begin position="172"/>
        <end position="181"/>
    </location>
</feature>
<feature type="domain" description="Spp2/MOS2 G-patch" evidence="5">
    <location>
        <begin position="203"/>
        <end position="255"/>
    </location>
</feature>
<evidence type="ECO:0000256" key="3">
    <source>
        <dbReference type="ARBA" id="ARBA00023242"/>
    </source>
</evidence>
<evidence type="ECO:0000313" key="7">
    <source>
        <dbReference type="Proteomes" id="UP001174694"/>
    </source>
</evidence>
<comment type="caution">
    <text evidence="6">The sequence shown here is derived from an EMBL/GenBank/DDBJ whole genome shotgun (WGS) entry which is preliminary data.</text>
</comment>
<keyword evidence="3" id="KW-0539">Nucleus</keyword>
<accession>A0AA38RPU5</accession>